<dbReference type="OrthoDB" id="9993460at2759"/>
<comment type="caution">
    <text evidence="15">The sequence shown here is derived from an EMBL/GenBank/DDBJ whole genome shotgun (WGS) entry which is preliminary data.</text>
</comment>
<evidence type="ECO:0000256" key="5">
    <source>
        <dbReference type="ARBA" id="ARBA00022679"/>
    </source>
</evidence>
<dbReference type="Proteomes" id="UP000821853">
    <property type="component" value="Unassembled WGS sequence"/>
</dbReference>
<dbReference type="InterPro" id="IPR055270">
    <property type="entry name" value="Glyco_tran_10_C"/>
</dbReference>
<gene>
    <name evidence="15" type="ORF">HPB48_019249</name>
</gene>
<evidence type="ECO:0000259" key="13">
    <source>
        <dbReference type="Pfam" id="PF00852"/>
    </source>
</evidence>
<dbReference type="OMA" id="WRCDESA"/>
<dbReference type="GO" id="GO:0008417">
    <property type="term" value="F:fucosyltransferase activity"/>
    <property type="evidence" value="ECO:0007669"/>
    <property type="project" value="InterPro"/>
</dbReference>
<evidence type="ECO:0000256" key="2">
    <source>
        <dbReference type="ARBA" id="ARBA00004922"/>
    </source>
</evidence>
<keyword evidence="9 12" id="KW-0333">Golgi apparatus</keyword>
<dbReference type="Pfam" id="PF00852">
    <property type="entry name" value="Glyco_transf_10"/>
    <property type="match status" value="1"/>
</dbReference>
<keyword evidence="8" id="KW-1133">Transmembrane helix</keyword>
<evidence type="ECO:0000256" key="3">
    <source>
        <dbReference type="ARBA" id="ARBA00008919"/>
    </source>
</evidence>
<evidence type="ECO:0000256" key="1">
    <source>
        <dbReference type="ARBA" id="ARBA00004447"/>
    </source>
</evidence>
<evidence type="ECO:0000256" key="11">
    <source>
        <dbReference type="ARBA" id="ARBA00023180"/>
    </source>
</evidence>
<keyword evidence="4 12" id="KW-0328">Glycosyltransferase</keyword>
<dbReference type="SUPFAM" id="SSF53756">
    <property type="entry name" value="UDP-Glycosyltransferase/glycogen phosphorylase"/>
    <property type="match status" value="1"/>
</dbReference>
<dbReference type="Gene3D" id="3.40.50.11660">
    <property type="entry name" value="Glycosyl transferase family 10, C-terminal domain"/>
    <property type="match status" value="1"/>
</dbReference>
<reference evidence="15 16" key="1">
    <citation type="journal article" date="2020" name="Cell">
        <title>Large-Scale Comparative Analyses of Tick Genomes Elucidate Their Genetic Diversity and Vector Capacities.</title>
        <authorList>
            <consortium name="Tick Genome and Microbiome Consortium (TIGMIC)"/>
            <person name="Jia N."/>
            <person name="Wang J."/>
            <person name="Shi W."/>
            <person name="Du L."/>
            <person name="Sun Y."/>
            <person name="Zhan W."/>
            <person name="Jiang J.F."/>
            <person name="Wang Q."/>
            <person name="Zhang B."/>
            <person name="Ji P."/>
            <person name="Bell-Sakyi L."/>
            <person name="Cui X.M."/>
            <person name="Yuan T.T."/>
            <person name="Jiang B.G."/>
            <person name="Yang W.F."/>
            <person name="Lam T.T."/>
            <person name="Chang Q.C."/>
            <person name="Ding S.J."/>
            <person name="Wang X.J."/>
            <person name="Zhu J.G."/>
            <person name="Ruan X.D."/>
            <person name="Zhao L."/>
            <person name="Wei J.T."/>
            <person name="Ye R.Z."/>
            <person name="Que T.C."/>
            <person name="Du C.H."/>
            <person name="Zhou Y.H."/>
            <person name="Cheng J.X."/>
            <person name="Dai P.F."/>
            <person name="Guo W.B."/>
            <person name="Han X.H."/>
            <person name="Huang E.J."/>
            <person name="Li L.F."/>
            <person name="Wei W."/>
            <person name="Gao Y.C."/>
            <person name="Liu J.Z."/>
            <person name="Shao H.Z."/>
            <person name="Wang X."/>
            <person name="Wang C.C."/>
            <person name="Yang T.C."/>
            <person name="Huo Q.B."/>
            <person name="Li W."/>
            <person name="Chen H.Y."/>
            <person name="Chen S.E."/>
            <person name="Zhou L.G."/>
            <person name="Ni X.B."/>
            <person name="Tian J.H."/>
            <person name="Sheng Y."/>
            <person name="Liu T."/>
            <person name="Pan Y.S."/>
            <person name="Xia L.Y."/>
            <person name="Li J."/>
            <person name="Zhao F."/>
            <person name="Cao W.C."/>
        </authorList>
    </citation>
    <scope>NUCLEOTIDE SEQUENCE [LARGE SCALE GENOMIC DNA]</scope>
    <source>
        <strain evidence="15">HaeL-2018</strain>
    </source>
</reference>
<dbReference type="PANTHER" id="PTHR48438:SF1">
    <property type="entry name" value="ALPHA-(1,3)-FUCOSYLTRANSFERASE C-RELATED"/>
    <property type="match status" value="1"/>
</dbReference>
<dbReference type="InterPro" id="IPR031481">
    <property type="entry name" value="Glyco_tran_10_N"/>
</dbReference>
<evidence type="ECO:0000256" key="9">
    <source>
        <dbReference type="ARBA" id="ARBA00023034"/>
    </source>
</evidence>
<feature type="domain" description="Fucosyltransferase C-terminal" evidence="13">
    <location>
        <begin position="241"/>
        <end position="375"/>
    </location>
</feature>
<dbReference type="EC" id="2.4.1.-" evidence="12"/>
<evidence type="ECO:0000313" key="15">
    <source>
        <dbReference type="EMBL" id="KAH9377630.1"/>
    </source>
</evidence>
<dbReference type="PANTHER" id="PTHR48438">
    <property type="entry name" value="ALPHA-(1,3)-FUCOSYLTRANSFERASE C-RELATED"/>
    <property type="match status" value="1"/>
</dbReference>
<evidence type="ECO:0000256" key="7">
    <source>
        <dbReference type="ARBA" id="ARBA00022968"/>
    </source>
</evidence>
<name>A0A9J6GGQ8_HAELO</name>
<keyword evidence="10" id="KW-0472">Membrane</keyword>
<comment type="similarity">
    <text evidence="3 12">Belongs to the glycosyltransferase 10 family.</text>
</comment>
<evidence type="ECO:0000313" key="16">
    <source>
        <dbReference type="Proteomes" id="UP000821853"/>
    </source>
</evidence>
<sequence>MDQKWHRLFHPDEEVHPKIRIPETVLPLDPVHWRHRASHHRMPRILLWNPHVQKWRQSIMATPDMGDGTDAESIARIADCAAISRRGVSERCEVAHNRDLLSHSDAVVFNGDHFNAYDLPAERTVDQVWVFSVKMRQLSYDYSKKTSLGNSEVNALFNWTMAHRDDADVRLPRKIWRFRLSPVSSSATEPITYLSPRRPAALIVGACNKAHIIDHFAAFSSSNATGEETVAAGFHLHALLQCGEGVCPSLEVCVAYVAARYHFILVFKSPDCFPSMYDVIFEAFKYDLVPVFLGPPDVTLDVPPHSVVSSGKLEPSVPLSSHLQSILDDPRQYESFFSWKKGRVIVDLDDEMCPLCCALWERNLRKGVNGKVKEWLDNRTKCRLEDPLYGLDPGFTFMPHG</sequence>
<dbReference type="EMBL" id="JABSTR010000008">
    <property type="protein sequence ID" value="KAH9377630.1"/>
    <property type="molecule type" value="Genomic_DNA"/>
</dbReference>
<evidence type="ECO:0000256" key="8">
    <source>
        <dbReference type="ARBA" id="ARBA00022989"/>
    </source>
</evidence>
<evidence type="ECO:0000256" key="10">
    <source>
        <dbReference type="ARBA" id="ARBA00023136"/>
    </source>
</evidence>
<dbReference type="GO" id="GO:0032580">
    <property type="term" value="C:Golgi cisterna membrane"/>
    <property type="evidence" value="ECO:0007669"/>
    <property type="project" value="UniProtKB-SubCell"/>
</dbReference>
<accession>A0A9J6GGQ8</accession>
<evidence type="ECO:0000259" key="14">
    <source>
        <dbReference type="Pfam" id="PF17039"/>
    </source>
</evidence>
<dbReference type="AlphaFoldDB" id="A0A9J6GGQ8"/>
<feature type="domain" description="Fucosyltransferase N-terminal" evidence="14">
    <location>
        <begin position="42"/>
        <end position="172"/>
    </location>
</feature>
<dbReference type="InterPro" id="IPR001503">
    <property type="entry name" value="Glyco_trans_10"/>
</dbReference>
<keyword evidence="7" id="KW-0735">Signal-anchor</keyword>
<keyword evidence="6 12" id="KW-0812">Transmembrane</keyword>
<keyword evidence="16" id="KW-1185">Reference proteome</keyword>
<evidence type="ECO:0000256" key="4">
    <source>
        <dbReference type="ARBA" id="ARBA00022676"/>
    </source>
</evidence>
<comment type="pathway">
    <text evidence="2">Protein modification; protein glycosylation.</text>
</comment>
<dbReference type="Pfam" id="PF17039">
    <property type="entry name" value="Glyco_tran_10_N"/>
    <property type="match status" value="1"/>
</dbReference>
<comment type="subcellular location">
    <subcellularLocation>
        <location evidence="1 12">Golgi apparatus</location>
        <location evidence="1 12">Golgi stack membrane</location>
        <topology evidence="1 12">Single-pass type II membrane protein</topology>
    </subcellularLocation>
</comment>
<dbReference type="VEuPathDB" id="VectorBase:HLOH_060929"/>
<evidence type="ECO:0000256" key="12">
    <source>
        <dbReference type="RuleBase" id="RU003832"/>
    </source>
</evidence>
<dbReference type="InterPro" id="IPR038577">
    <property type="entry name" value="GT10-like_C_sf"/>
</dbReference>
<proteinExistence type="inferred from homology"/>
<keyword evidence="11" id="KW-0325">Glycoprotein</keyword>
<protein>
    <recommendedName>
        <fullName evidence="12">Fucosyltransferase</fullName>
        <ecNumber evidence="12">2.4.1.-</ecNumber>
    </recommendedName>
</protein>
<organism evidence="15 16">
    <name type="scientific">Haemaphysalis longicornis</name>
    <name type="common">Bush tick</name>
    <dbReference type="NCBI Taxonomy" id="44386"/>
    <lineage>
        <taxon>Eukaryota</taxon>
        <taxon>Metazoa</taxon>
        <taxon>Ecdysozoa</taxon>
        <taxon>Arthropoda</taxon>
        <taxon>Chelicerata</taxon>
        <taxon>Arachnida</taxon>
        <taxon>Acari</taxon>
        <taxon>Parasitiformes</taxon>
        <taxon>Ixodida</taxon>
        <taxon>Ixodoidea</taxon>
        <taxon>Ixodidae</taxon>
        <taxon>Haemaphysalinae</taxon>
        <taxon>Haemaphysalis</taxon>
    </lineage>
</organism>
<keyword evidence="5 12" id="KW-0808">Transferase</keyword>
<evidence type="ECO:0000256" key="6">
    <source>
        <dbReference type="ARBA" id="ARBA00022692"/>
    </source>
</evidence>